<dbReference type="KEGG" id="lpx:ASU28_05570"/>
<gene>
    <name evidence="2" type="ORF">LP667_05585</name>
    <name evidence="3" type="ORF">LPPLD21_02903</name>
</gene>
<reference evidence="3 4" key="1">
    <citation type="submission" date="2017-04" db="EMBL/GenBank/DDBJ databases">
        <title>In vitro and in silico characterization of Lactobacillus paraplantarum D2-1, a starter culture for soymilk fermentation.</title>
        <authorList>
            <person name="Endo A."/>
            <person name="Sasaki F."/>
            <person name="Maeno S."/>
            <person name="Kanesaki Y."/>
            <person name="Kubota E."/>
            <person name="Torres G.A."/>
            <person name="Tomita S."/>
            <person name="Nakagawa J."/>
        </authorList>
    </citation>
    <scope>NUCLEOTIDE SEQUENCE [LARGE SCALE GENOMIC DNA]</scope>
    <source>
        <strain evidence="3 4">D2-1</strain>
    </source>
</reference>
<evidence type="ECO:0000313" key="2">
    <source>
        <dbReference type="EMBL" id="AYJ38317.1"/>
    </source>
</evidence>
<dbReference type="Proteomes" id="UP000236162">
    <property type="component" value="Unassembled WGS sequence"/>
</dbReference>
<dbReference type="RefSeq" id="WP_021731344.1">
    <property type="nucleotide sequence ID" value="NZ_AVAI01000117.1"/>
</dbReference>
<organism evidence="2 5">
    <name type="scientific">Lactiplantibacillus paraplantarum</name>
    <dbReference type="NCBI Taxonomy" id="60520"/>
    <lineage>
        <taxon>Bacteria</taxon>
        <taxon>Bacillati</taxon>
        <taxon>Bacillota</taxon>
        <taxon>Bacilli</taxon>
        <taxon>Lactobacillales</taxon>
        <taxon>Lactobacillaceae</taxon>
        <taxon>Lactiplantibacillus</taxon>
    </lineage>
</organism>
<dbReference type="EMBL" id="CP032744">
    <property type="protein sequence ID" value="AYJ38317.1"/>
    <property type="molecule type" value="Genomic_DNA"/>
</dbReference>
<evidence type="ECO:0000313" key="4">
    <source>
        <dbReference type="Proteomes" id="UP000236162"/>
    </source>
</evidence>
<proteinExistence type="predicted"/>
<protein>
    <submittedName>
        <fullName evidence="2">Uncharacterized protein</fullName>
    </submittedName>
</protein>
<keyword evidence="4" id="KW-1185">Reference proteome</keyword>
<reference evidence="2 5" key="2">
    <citation type="submission" date="2018-10" db="EMBL/GenBank/DDBJ databases">
        <title>Genome seuquencing of Lactobacillus species.</title>
        <authorList>
            <person name="Baek C."/>
            <person name="Yi H."/>
        </authorList>
    </citation>
    <scope>NUCLEOTIDE SEQUENCE [LARGE SCALE GENOMIC DNA]</scope>
    <source>
        <strain evidence="2 5">DSM 10667</strain>
    </source>
</reference>
<accession>A0AAD0X6D9</accession>
<name>A0AAD0X6D9_9LACO</name>
<sequence length="104" mass="11331">MTDISSQPDIINTNAQQVTATRRSLTAINHHDNGAVSSTMARTDSRDLVTTDTVKSTETPRIGTPTQLPQTDEQTPATANWWGWLGLALTGLIAMIKPNKNKQD</sequence>
<dbReference type="AlphaFoldDB" id="A0AAD0X6D9"/>
<feature type="region of interest" description="Disordered" evidence="1">
    <location>
        <begin position="31"/>
        <end position="74"/>
    </location>
</feature>
<dbReference type="EMBL" id="BDOR01000027">
    <property type="protein sequence ID" value="GBF03334.1"/>
    <property type="molecule type" value="Genomic_DNA"/>
</dbReference>
<evidence type="ECO:0000313" key="5">
    <source>
        <dbReference type="Proteomes" id="UP000277896"/>
    </source>
</evidence>
<feature type="compositionally biased region" description="Polar residues" evidence="1">
    <location>
        <begin position="50"/>
        <end position="74"/>
    </location>
</feature>
<dbReference type="Proteomes" id="UP000277896">
    <property type="component" value="Chromosome"/>
</dbReference>
<evidence type="ECO:0000256" key="1">
    <source>
        <dbReference type="SAM" id="MobiDB-lite"/>
    </source>
</evidence>
<evidence type="ECO:0000313" key="3">
    <source>
        <dbReference type="EMBL" id="GBF03334.1"/>
    </source>
</evidence>